<dbReference type="EMBL" id="FORP01000033">
    <property type="protein sequence ID" value="SFK77532.1"/>
    <property type="molecule type" value="Genomic_DNA"/>
</dbReference>
<feature type="transmembrane region" description="Helical" evidence="1">
    <location>
        <begin position="178"/>
        <end position="199"/>
    </location>
</feature>
<keyword evidence="1" id="KW-0812">Transmembrane</keyword>
<feature type="transmembrane region" description="Helical" evidence="1">
    <location>
        <begin position="138"/>
        <end position="158"/>
    </location>
</feature>
<evidence type="ECO:0000313" key="3">
    <source>
        <dbReference type="Proteomes" id="UP000199025"/>
    </source>
</evidence>
<reference evidence="2 3" key="1">
    <citation type="submission" date="2016-10" db="EMBL/GenBank/DDBJ databases">
        <authorList>
            <person name="de Groot N.N."/>
        </authorList>
    </citation>
    <scope>NUCLEOTIDE SEQUENCE [LARGE SCALE GENOMIC DNA]</scope>
    <source>
        <strain evidence="2 3">DSM 44468</strain>
    </source>
</reference>
<dbReference type="RefSeq" id="WP_091515847.1">
    <property type="nucleotide sequence ID" value="NZ_CBDRCA010000002.1"/>
</dbReference>
<sequence length="210" mass="22426">MKIARSWFGLTALVVAAGIVVQLVVTAGDTGGLFPSTAARVANVFCYFTILSNLLVGGTSLLLALDPDRKSTVFRTLRLDGVLAIAVTGVVYHVALAGLVELSPAGAVADQLLHTVSPILGVLGWLLFGPHGTLGPRIVWWSLAYPLLWLAFTLVRGAITGFYPYPFLEADELGYPRVALNCVVIAVLFLALAAAAMLLDRRLPRLWSRA</sequence>
<gene>
    <name evidence="2" type="ORF">SAMN05421835_13322</name>
</gene>
<name>A0A1I4C8U0_9PSEU</name>
<keyword evidence="1" id="KW-0472">Membrane</keyword>
<dbReference type="STRING" id="115433.SAMN05421835_13322"/>
<evidence type="ECO:0000313" key="2">
    <source>
        <dbReference type="EMBL" id="SFK77532.1"/>
    </source>
</evidence>
<proteinExistence type="predicted"/>
<accession>A0A1I4C8U0</accession>
<evidence type="ECO:0000256" key="1">
    <source>
        <dbReference type="SAM" id="Phobius"/>
    </source>
</evidence>
<keyword evidence="3" id="KW-1185">Reference proteome</keyword>
<dbReference type="NCBIfam" id="NF038065">
    <property type="entry name" value="Pr6Pr"/>
    <property type="match status" value="1"/>
</dbReference>
<evidence type="ECO:0008006" key="4">
    <source>
        <dbReference type="Google" id="ProtNLM"/>
    </source>
</evidence>
<feature type="transmembrane region" description="Helical" evidence="1">
    <location>
        <begin position="77"/>
        <end position="100"/>
    </location>
</feature>
<organism evidence="2 3">
    <name type="scientific">Amycolatopsis sacchari</name>
    <dbReference type="NCBI Taxonomy" id="115433"/>
    <lineage>
        <taxon>Bacteria</taxon>
        <taxon>Bacillati</taxon>
        <taxon>Actinomycetota</taxon>
        <taxon>Actinomycetes</taxon>
        <taxon>Pseudonocardiales</taxon>
        <taxon>Pseudonocardiaceae</taxon>
        <taxon>Amycolatopsis</taxon>
    </lineage>
</organism>
<feature type="transmembrane region" description="Helical" evidence="1">
    <location>
        <begin position="42"/>
        <end position="65"/>
    </location>
</feature>
<feature type="transmembrane region" description="Helical" evidence="1">
    <location>
        <begin position="112"/>
        <end position="129"/>
    </location>
</feature>
<dbReference type="OrthoDB" id="9809977at2"/>
<protein>
    <recommendedName>
        <fullName evidence="4">FAR-17a/AIG1-like protein</fullName>
    </recommendedName>
</protein>
<dbReference type="AlphaFoldDB" id="A0A1I4C8U0"/>
<dbReference type="Proteomes" id="UP000199025">
    <property type="component" value="Unassembled WGS sequence"/>
</dbReference>
<dbReference type="InterPro" id="IPR049713">
    <property type="entry name" value="Pr6Pr-like"/>
</dbReference>
<keyword evidence="1" id="KW-1133">Transmembrane helix</keyword>